<accession>A0AAD4YWV3</accession>
<evidence type="ECO:0000313" key="2">
    <source>
        <dbReference type="EMBL" id="KAI5325357.1"/>
    </source>
</evidence>
<organism evidence="2 3">
    <name type="scientific">Prunus dulcis</name>
    <name type="common">Almond</name>
    <name type="synonym">Amygdalus dulcis</name>
    <dbReference type="NCBI Taxonomy" id="3755"/>
    <lineage>
        <taxon>Eukaryota</taxon>
        <taxon>Viridiplantae</taxon>
        <taxon>Streptophyta</taxon>
        <taxon>Embryophyta</taxon>
        <taxon>Tracheophyta</taxon>
        <taxon>Spermatophyta</taxon>
        <taxon>Magnoliopsida</taxon>
        <taxon>eudicotyledons</taxon>
        <taxon>Gunneridae</taxon>
        <taxon>Pentapetalae</taxon>
        <taxon>rosids</taxon>
        <taxon>fabids</taxon>
        <taxon>Rosales</taxon>
        <taxon>Rosaceae</taxon>
        <taxon>Amygdaloideae</taxon>
        <taxon>Amygdaleae</taxon>
        <taxon>Prunus</taxon>
    </lineage>
</organism>
<reference evidence="2 3" key="1">
    <citation type="journal article" date="2022" name="G3 (Bethesda)">
        <title>Whole-genome sequence and methylome profiling of the almond [Prunus dulcis (Mill.) D.A. Webb] cultivar 'Nonpareil'.</title>
        <authorList>
            <person name="D'Amico-Willman K.M."/>
            <person name="Ouma W.Z."/>
            <person name="Meulia T."/>
            <person name="Sideli G.M."/>
            <person name="Gradziel T.M."/>
            <person name="Fresnedo-Ramirez J."/>
        </authorList>
    </citation>
    <scope>NUCLEOTIDE SEQUENCE [LARGE SCALE GENOMIC DNA]</scope>
    <source>
        <strain evidence="2">Clone GOH B32 T37-40</strain>
    </source>
</reference>
<protein>
    <submittedName>
        <fullName evidence="2">Uncharacterized protein</fullName>
    </submittedName>
</protein>
<sequence>MLAQKFSSLEVELENNTTAAKNWRLHAWNYSFSLKVVKKKSPNSDPNPDERQAQNDWEITAASEKVGRMPRRQYLTSGSS</sequence>
<name>A0AAD4YWV3_PRUDU</name>
<proteinExistence type="predicted"/>
<comment type="caution">
    <text evidence="2">The sequence shown here is derived from an EMBL/GenBank/DDBJ whole genome shotgun (WGS) entry which is preliminary data.</text>
</comment>
<dbReference type="EMBL" id="JAJFAZ020000006">
    <property type="protein sequence ID" value="KAI5325357.1"/>
    <property type="molecule type" value="Genomic_DNA"/>
</dbReference>
<evidence type="ECO:0000256" key="1">
    <source>
        <dbReference type="SAM" id="MobiDB-lite"/>
    </source>
</evidence>
<gene>
    <name evidence="2" type="ORF">L3X38_034431</name>
</gene>
<keyword evidence="3" id="KW-1185">Reference proteome</keyword>
<dbReference type="AlphaFoldDB" id="A0AAD4YWV3"/>
<evidence type="ECO:0000313" key="3">
    <source>
        <dbReference type="Proteomes" id="UP001054821"/>
    </source>
</evidence>
<dbReference type="Proteomes" id="UP001054821">
    <property type="component" value="Chromosome 6"/>
</dbReference>
<feature type="region of interest" description="Disordered" evidence="1">
    <location>
        <begin position="38"/>
        <end position="63"/>
    </location>
</feature>